<name>A0AAD9Y551_COLKA</name>
<gene>
    <name evidence="1" type="ORF">CKAH01_08183</name>
</gene>
<dbReference type="AlphaFoldDB" id="A0AAD9Y551"/>
<proteinExistence type="predicted"/>
<sequence>MVIQNIGPSTSETSLLFTRRPLLALLLAISSPWPRNPDDTIFTTTGDPTIPIEIFAENLSWSEPMVLLVEYAMALGAAANKTDETGNGNDGNEAGLQLKEREGRLLILLSVLTTPADARNCLIRYVCSAIVGRTLLSFELAYLTRSVKTRNPRKSWASPIRTKS</sequence>
<comment type="caution">
    <text evidence="1">The sequence shown here is derived from an EMBL/GenBank/DDBJ whole genome shotgun (WGS) entry which is preliminary data.</text>
</comment>
<evidence type="ECO:0000313" key="2">
    <source>
        <dbReference type="Proteomes" id="UP001281614"/>
    </source>
</evidence>
<organism evidence="1 2">
    <name type="scientific">Colletotrichum kahawae</name>
    <name type="common">Coffee berry disease fungus</name>
    <dbReference type="NCBI Taxonomy" id="34407"/>
    <lineage>
        <taxon>Eukaryota</taxon>
        <taxon>Fungi</taxon>
        <taxon>Dikarya</taxon>
        <taxon>Ascomycota</taxon>
        <taxon>Pezizomycotina</taxon>
        <taxon>Sordariomycetes</taxon>
        <taxon>Hypocreomycetidae</taxon>
        <taxon>Glomerellales</taxon>
        <taxon>Glomerellaceae</taxon>
        <taxon>Colletotrichum</taxon>
        <taxon>Colletotrichum gloeosporioides species complex</taxon>
    </lineage>
</organism>
<accession>A0AAD9Y551</accession>
<evidence type="ECO:0000313" key="1">
    <source>
        <dbReference type="EMBL" id="KAK2734139.1"/>
    </source>
</evidence>
<dbReference type="EMBL" id="VYYT01000477">
    <property type="protein sequence ID" value="KAK2734139.1"/>
    <property type="molecule type" value="Genomic_DNA"/>
</dbReference>
<keyword evidence="2" id="KW-1185">Reference proteome</keyword>
<dbReference type="Proteomes" id="UP001281614">
    <property type="component" value="Unassembled WGS sequence"/>
</dbReference>
<reference evidence="1" key="1">
    <citation type="submission" date="2023-02" db="EMBL/GenBank/DDBJ databases">
        <title>Colletotrichum kahawae CIFC_Que2 genome sequencing and assembly.</title>
        <authorList>
            <person name="Baroncelli R."/>
        </authorList>
    </citation>
    <scope>NUCLEOTIDE SEQUENCE</scope>
    <source>
        <strain evidence="1">CIFC_Que2</strain>
    </source>
</reference>
<protein>
    <submittedName>
        <fullName evidence="1">Uncharacterized protein</fullName>
    </submittedName>
</protein>